<gene>
    <name evidence="6" type="ORF">GS424_016595</name>
</gene>
<evidence type="ECO:0000256" key="2">
    <source>
        <dbReference type="ARBA" id="ARBA00022723"/>
    </source>
</evidence>
<dbReference type="GO" id="GO:0051536">
    <property type="term" value="F:iron-sulfur cluster binding"/>
    <property type="evidence" value="ECO:0007669"/>
    <property type="project" value="UniProtKB-KW"/>
</dbReference>
<keyword evidence="5" id="KW-0411">Iron-sulfur</keyword>
<sequence>MTVEEKLAADKFHVDEECAHIEADKAASRNDIERLAKLCPAGLYVIDEQGNLSFDYAGCLECGTCLVAAKGTVITSWNYPRGGMGVEFRLG</sequence>
<dbReference type="SUPFAM" id="SSF54862">
    <property type="entry name" value="4Fe-4S ferredoxins"/>
    <property type="match status" value="1"/>
</dbReference>
<evidence type="ECO:0000256" key="4">
    <source>
        <dbReference type="ARBA" id="ARBA00023004"/>
    </source>
</evidence>
<dbReference type="InterPro" id="IPR012206">
    <property type="entry name" value="Fd_FixX"/>
</dbReference>
<evidence type="ECO:0000256" key="3">
    <source>
        <dbReference type="ARBA" id="ARBA00022982"/>
    </source>
</evidence>
<organism evidence="6 7">
    <name type="scientific">Eggerthella guodeyinii</name>
    <dbReference type="NCBI Taxonomy" id="2690837"/>
    <lineage>
        <taxon>Bacteria</taxon>
        <taxon>Bacillati</taxon>
        <taxon>Actinomycetota</taxon>
        <taxon>Coriobacteriia</taxon>
        <taxon>Eggerthellales</taxon>
        <taxon>Eggerthellaceae</taxon>
        <taxon>Eggerthella</taxon>
    </lineage>
</organism>
<evidence type="ECO:0000256" key="5">
    <source>
        <dbReference type="ARBA" id="ARBA00023014"/>
    </source>
</evidence>
<dbReference type="PANTHER" id="PTHR43082:SF3">
    <property type="entry name" value="FERREDOXIN-LIKE PROTEIN YDIT"/>
    <property type="match status" value="1"/>
</dbReference>
<evidence type="ECO:0000313" key="6">
    <source>
        <dbReference type="EMBL" id="QOS70083.1"/>
    </source>
</evidence>
<reference evidence="6 7" key="1">
    <citation type="submission" date="2020-10" db="EMBL/GenBank/DDBJ databases">
        <title>Eggerthella sp. nov., isolated from human feces.</title>
        <authorList>
            <person name="Yajun G."/>
        </authorList>
    </citation>
    <scope>NUCLEOTIDE SEQUENCE [LARGE SCALE GENOMIC DNA]</scope>
    <source>
        <strain evidence="6 7">HF-1101</strain>
    </source>
</reference>
<dbReference type="EMBL" id="CP063310">
    <property type="protein sequence ID" value="QOS70083.1"/>
    <property type="molecule type" value="Genomic_DNA"/>
</dbReference>
<dbReference type="KEGG" id="egd:GS424_016595"/>
<dbReference type="AlphaFoldDB" id="A0A6L7INE4"/>
<keyword evidence="2" id="KW-0479">Metal-binding</keyword>
<dbReference type="GO" id="GO:0005506">
    <property type="term" value="F:iron ion binding"/>
    <property type="evidence" value="ECO:0007669"/>
    <property type="project" value="InterPro"/>
</dbReference>
<keyword evidence="3" id="KW-0249">Electron transport</keyword>
<name>A0A6L7INE4_9ACTN</name>
<evidence type="ECO:0000256" key="1">
    <source>
        <dbReference type="ARBA" id="ARBA00022448"/>
    </source>
</evidence>
<keyword evidence="1" id="KW-0813">Transport</keyword>
<dbReference type="PANTHER" id="PTHR43082">
    <property type="entry name" value="FERREDOXIN-LIKE"/>
    <property type="match status" value="1"/>
</dbReference>
<dbReference type="Gene3D" id="3.30.70.20">
    <property type="match status" value="1"/>
</dbReference>
<evidence type="ECO:0000313" key="7">
    <source>
        <dbReference type="Proteomes" id="UP000478463"/>
    </source>
</evidence>
<dbReference type="PIRSF" id="PIRSF036548">
    <property type="entry name" value="Fdx_FixX"/>
    <property type="match status" value="1"/>
</dbReference>
<dbReference type="Proteomes" id="UP000478463">
    <property type="component" value="Chromosome"/>
</dbReference>
<protein>
    <submittedName>
        <fullName evidence="6">4Fe-4S dicluster domain-containing protein</fullName>
    </submittedName>
</protein>
<proteinExistence type="predicted"/>
<accession>A0A6L7INE4</accession>
<keyword evidence="4" id="KW-0408">Iron</keyword>